<dbReference type="InterPro" id="IPR016040">
    <property type="entry name" value="NAD(P)-bd_dom"/>
</dbReference>
<sequence>MATKTIAFFGASTGVGLSALRNTLAAGHRCIALCRTPSTLTNVLPLSSNPNLTIVAGNAHDVKAASQCLKKEDGTFVDAIVFSIGAKFVGLTIDDPEVCRKGMAVLLESVSQLRQHGVAGRPRILVCSTTGISRTGRDLPLLMLPLYYLTMTVPHADKKAMELALEQSGEDFTIVRCSLFMGGETDATIRVGVEDPKTGRESVAIGYTISREDAGKWFAEHLIKTDGSRFLNKIATITY</sequence>
<dbReference type="AlphaFoldDB" id="A0AA37H0I5"/>
<comment type="similarity">
    <text evidence="1">Belongs to the avfA family.</text>
</comment>
<accession>A0AA37H0I5</accession>
<dbReference type="EMBL" id="BPPX01000059">
    <property type="protein sequence ID" value="GJC90755.1"/>
    <property type="molecule type" value="Genomic_DNA"/>
</dbReference>
<protein>
    <recommendedName>
        <fullName evidence="2">NAD(P)-binding domain-containing protein</fullName>
    </recommendedName>
</protein>
<name>A0AA37H0I5_9PEZI</name>
<evidence type="ECO:0000256" key="1">
    <source>
        <dbReference type="ARBA" id="ARBA00038376"/>
    </source>
</evidence>
<dbReference type="InterPro" id="IPR036291">
    <property type="entry name" value="NAD(P)-bd_dom_sf"/>
</dbReference>
<organism evidence="3 4">
    <name type="scientific">Colletotrichum liriopes</name>
    <dbReference type="NCBI Taxonomy" id="708192"/>
    <lineage>
        <taxon>Eukaryota</taxon>
        <taxon>Fungi</taxon>
        <taxon>Dikarya</taxon>
        <taxon>Ascomycota</taxon>
        <taxon>Pezizomycotina</taxon>
        <taxon>Sordariomycetes</taxon>
        <taxon>Hypocreomycetidae</taxon>
        <taxon>Glomerellales</taxon>
        <taxon>Glomerellaceae</taxon>
        <taxon>Colletotrichum</taxon>
        <taxon>Colletotrichum spaethianum species complex</taxon>
    </lineage>
</organism>
<dbReference type="GO" id="GO:0042602">
    <property type="term" value="F:riboflavin reductase (NADPH) activity"/>
    <property type="evidence" value="ECO:0007669"/>
    <property type="project" value="TreeGrafter"/>
</dbReference>
<evidence type="ECO:0000313" key="3">
    <source>
        <dbReference type="EMBL" id="GJC90755.1"/>
    </source>
</evidence>
<gene>
    <name evidence="3" type="ORF">ColLi_13593</name>
</gene>
<dbReference type="SUPFAM" id="SSF51735">
    <property type="entry name" value="NAD(P)-binding Rossmann-fold domains"/>
    <property type="match status" value="1"/>
</dbReference>
<feature type="domain" description="NAD(P)-binding" evidence="2">
    <location>
        <begin position="10"/>
        <end position="220"/>
    </location>
</feature>
<dbReference type="Proteomes" id="UP001055172">
    <property type="component" value="Unassembled WGS sequence"/>
</dbReference>
<evidence type="ECO:0000313" key="4">
    <source>
        <dbReference type="Proteomes" id="UP001055172"/>
    </source>
</evidence>
<dbReference type="Pfam" id="PF13460">
    <property type="entry name" value="NAD_binding_10"/>
    <property type="match status" value="1"/>
</dbReference>
<keyword evidence="4" id="KW-1185">Reference proteome</keyword>
<dbReference type="PANTHER" id="PTHR43355">
    <property type="entry name" value="FLAVIN REDUCTASE (NADPH)"/>
    <property type="match status" value="1"/>
</dbReference>
<reference evidence="3 4" key="1">
    <citation type="submission" date="2021-07" db="EMBL/GenBank/DDBJ databases">
        <title>Genome data of Colletotrichum spaethianum.</title>
        <authorList>
            <person name="Utami Y.D."/>
            <person name="Hiruma K."/>
        </authorList>
    </citation>
    <scope>NUCLEOTIDE SEQUENCE [LARGE SCALE GENOMIC DNA]</scope>
    <source>
        <strain evidence="3 4">MAFF 242679</strain>
    </source>
</reference>
<dbReference type="Gene3D" id="3.40.50.720">
    <property type="entry name" value="NAD(P)-binding Rossmann-like Domain"/>
    <property type="match status" value="1"/>
</dbReference>
<dbReference type="GO" id="GO:0004074">
    <property type="term" value="F:biliverdin reductase [NAD(P)H] activity"/>
    <property type="evidence" value="ECO:0007669"/>
    <property type="project" value="TreeGrafter"/>
</dbReference>
<dbReference type="InterPro" id="IPR051606">
    <property type="entry name" value="Polyketide_Oxido-like"/>
</dbReference>
<evidence type="ECO:0000259" key="2">
    <source>
        <dbReference type="Pfam" id="PF13460"/>
    </source>
</evidence>
<comment type="caution">
    <text evidence="3">The sequence shown here is derived from an EMBL/GenBank/DDBJ whole genome shotgun (WGS) entry which is preliminary data.</text>
</comment>
<dbReference type="PANTHER" id="PTHR43355:SF2">
    <property type="entry name" value="FLAVIN REDUCTASE (NADPH)"/>
    <property type="match status" value="1"/>
</dbReference>
<proteinExistence type="inferred from homology"/>